<reference evidence="2 3" key="1">
    <citation type="submission" date="2020-01" db="EMBL/GenBank/DDBJ databases">
        <authorList>
            <consortium name="DOE Joint Genome Institute"/>
            <person name="Haridas S."/>
            <person name="Albert R."/>
            <person name="Binder M."/>
            <person name="Bloem J."/>
            <person name="Labutti K."/>
            <person name="Salamov A."/>
            <person name="Andreopoulos B."/>
            <person name="Baker S.E."/>
            <person name="Barry K."/>
            <person name="Bills G."/>
            <person name="Bluhm B.H."/>
            <person name="Cannon C."/>
            <person name="Castanera R."/>
            <person name="Culley D.E."/>
            <person name="Daum C."/>
            <person name="Ezra D."/>
            <person name="Gonzalez J.B."/>
            <person name="Henrissat B."/>
            <person name="Kuo A."/>
            <person name="Liang C."/>
            <person name="Lipzen A."/>
            <person name="Lutzoni F."/>
            <person name="Magnuson J."/>
            <person name="Mondo S."/>
            <person name="Nolan M."/>
            <person name="Ohm R."/>
            <person name="Pangilinan J."/>
            <person name="Park H.-J.H."/>
            <person name="Ramirez L."/>
            <person name="Alfaro M."/>
            <person name="Sun H."/>
            <person name="Tritt A."/>
            <person name="Yoshinaga Y."/>
            <person name="Zwiers L.-H.L."/>
            <person name="Turgeon B.G."/>
            <person name="Goodwin S.B."/>
            <person name="Spatafora J.W."/>
            <person name="Crous P.W."/>
            <person name="Grigoriev I.V."/>
        </authorList>
    </citation>
    <scope>NUCLEOTIDE SEQUENCE [LARGE SCALE GENOMIC DNA]</scope>
    <source>
        <strain evidence="2 3">CBS 611.86</strain>
    </source>
</reference>
<organism evidence="2 3">
    <name type="scientific">Massariosphaeria phaeospora</name>
    <dbReference type="NCBI Taxonomy" id="100035"/>
    <lineage>
        <taxon>Eukaryota</taxon>
        <taxon>Fungi</taxon>
        <taxon>Dikarya</taxon>
        <taxon>Ascomycota</taxon>
        <taxon>Pezizomycotina</taxon>
        <taxon>Dothideomycetes</taxon>
        <taxon>Pleosporomycetidae</taxon>
        <taxon>Pleosporales</taxon>
        <taxon>Pleosporales incertae sedis</taxon>
        <taxon>Massariosphaeria</taxon>
    </lineage>
</organism>
<dbReference type="AlphaFoldDB" id="A0A7C8IJ67"/>
<keyword evidence="1" id="KW-0349">Heme</keyword>
<keyword evidence="1" id="KW-0479">Metal-binding</keyword>
<protein>
    <submittedName>
        <fullName evidence="2">Cytochrome P450</fullName>
    </submittedName>
</protein>
<dbReference type="InterPro" id="IPR050121">
    <property type="entry name" value="Cytochrome_P450_monoxygenase"/>
</dbReference>
<dbReference type="Pfam" id="PF00067">
    <property type="entry name" value="p450"/>
    <property type="match status" value="1"/>
</dbReference>
<proteinExistence type="predicted"/>
<dbReference type="Proteomes" id="UP000481861">
    <property type="component" value="Unassembled WGS sequence"/>
</dbReference>
<dbReference type="EMBL" id="JAADJZ010000002">
    <property type="protein sequence ID" value="KAF2877733.1"/>
    <property type="molecule type" value="Genomic_DNA"/>
</dbReference>
<name>A0A7C8IJ67_9PLEO</name>
<dbReference type="GO" id="GO:0016705">
    <property type="term" value="F:oxidoreductase activity, acting on paired donors, with incorporation or reduction of molecular oxygen"/>
    <property type="evidence" value="ECO:0007669"/>
    <property type="project" value="InterPro"/>
</dbReference>
<dbReference type="GO" id="GO:0004497">
    <property type="term" value="F:monooxygenase activity"/>
    <property type="evidence" value="ECO:0007669"/>
    <property type="project" value="InterPro"/>
</dbReference>
<dbReference type="InterPro" id="IPR001128">
    <property type="entry name" value="Cyt_P450"/>
</dbReference>
<dbReference type="InterPro" id="IPR002401">
    <property type="entry name" value="Cyt_P450_E_grp-I"/>
</dbReference>
<comment type="caution">
    <text evidence="2">The sequence shown here is derived from an EMBL/GenBank/DDBJ whole genome shotgun (WGS) entry which is preliminary data.</text>
</comment>
<dbReference type="OrthoDB" id="10029320at2759"/>
<keyword evidence="3" id="KW-1185">Reference proteome</keyword>
<dbReference type="SUPFAM" id="SSF48264">
    <property type="entry name" value="Cytochrome P450"/>
    <property type="match status" value="1"/>
</dbReference>
<feature type="binding site" description="axial binding residue" evidence="1">
    <location>
        <position position="433"/>
    </location>
    <ligand>
        <name>heme</name>
        <dbReference type="ChEBI" id="CHEBI:30413"/>
    </ligand>
    <ligandPart>
        <name>Fe</name>
        <dbReference type="ChEBI" id="CHEBI:18248"/>
    </ligandPart>
</feature>
<keyword evidence="1" id="KW-0408">Iron</keyword>
<dbReference type="PRINTS" id="PR00463">
    <property type="entry name" value="EP450I"/>
</dbReference>
<evidence type="ECO:0000313" key="3">
    <source>
        <dbReference type="Proteomes" id="UP000481861"/>
    </source>
</evidence>
<comment type="cofactor">
    <cofactor evidence="1">
        <name>heme</name>
        <dbReference type="ChEBI" id="CHEBI:30413"/>
    </cofactor>
</comment>
<evidence type="ECO:0000313" key="2">
    <source>
        <dbReference type="EMBL" id="KAF2877733.1"/>
    </source>
</evidence>
<dbReference type="Gene3D" id="1.10.630.10">
    <property type="entry name" value="Cytochrome P450"/>
    <property type="match status" value="1"/>
</dbReference>
<dbReference type="CDD" id="cd11051">
    <property type="entry name" value="CYP59-like"/>
    <property type="match status" value="1"/>
</dbReference>
<accession>A0A7C8IJ67</accession>
<dbReference type="GO" id="GO:0005506">
    <property type="term" value="F:iron ion binding"/>
    <property type="evidence" value="ECO:0007669"/>
    <property type="project" value="InterPro"/>
</dbReference>
<dbReference type="PANTHER" id="PTHR24305">
    <property type="entry name" value="CYTOCHROME P450"/>
    <property type="match status" value="1"/>
</dbReference>
<dbReference type="PANTHER" id="PTHR24305:SF222">
    <property type="entry name" value="CYTOCHROME P450 MONOOXYGENASE STCS"/>
    <property type="match status" value="1"/>
</dbReference>
<gene>
    <name evidence="2" type="ORF">BDV95DRAFT_482148</name>
</gene>
<dbReference type="PRINTS" id="PR00385">
    <property type="entry name" value="P450"/>
</dbReference>
<dbReference type="GO" id="GO:0020037">
    <property type="term" value="F:heme binding"/>
    <property type="evidence" value="ECO:0007669"/>
    <property type="project" value="InterPro"/>
</dbReference>
<evidence type="ECO:0000256" key="1">
    <source>
        <dbReference type="PIRSR" id="PIRSR602401-1"/>
    </source>
</evidence>
<dbReference type="InterPro" id="IPR036396">
    <property type="entry name" value="Cyt_P450_sf"/>
</dbReference>
<sequence>MPKHHPVFGHFIALKQTIQALPRNTVMHVVVRRLAESFPGGVFYLNLWPFNDPILVVANPHVASQVEATFLNKPANICATLEVINGGPSLITMHGSTWKTWRALFNPGFAAGYMTGLAPAIADEVAVFCKLLQDRANEDVVFPLEEHTLRLTFDVIARVTFGARLHYQTQGSSLADCLRRQVYWTPFGTTFNPIRRYLSPRPLVQKYNSYRMDQYLDKEIYKRFEELASSRGTLPGESRLQSRSIIALAMDRYLEDVKDKDEVSKSAFKHLAKPQLRLFLYAGHDTTSSTLLYSYLLLSRNPDAMEKVRAEHDRVFGSDFSIDNLRQVITNDPTLPNQIPYTLAVIKEVLRLFPPAGSIRAGRPDFFLADETGQQYPTEGCHIWTLSLALHHNPAVFAQPEAFFPERWLVDANHALHPPKGAWRAFEWGPRACIGQTLALLELKVALVMTARLFDIAPAYDEWDAKYPNLRGKGGVKTVDGNRAYQAEMGGGGAHPVDGFPVRIKLRK</sequence>